<name>A0A8J3QND7_9ACTN</name>
<dbReference type="EMBL" id="BONZ01000013">
    <property type="protein sequence ID" value="GIH13189.1"/>
    <property type="molecule type" value="Genomic_DNA"/>
</dbReference>
<keyword evidence="3" id="KW-1185">Reference proteome</keyword>
<dbReference type="InterPro" id="IPR035169">
    <property type="entry name" value="DUF5318"/>
</dbReference>
<gene>
    <name evidence="2" type="ORF">Raf01_13610</name>
</gene>
<sequence>MQEAENGEIKHRRPPLDVSDRYIGTLLADPDSGNSTSHTVALRTVTNSPVRPEARTLVRMRTQRQVVDYSLQKRALLREVHSGRVGIYEVCDASPYLKNAARFHGELTDDRCPVCRRENLTHVHYIYGDELKQSAGQARSKTELPVLAMTFREFQVFVVEVCRGCGWNHLVEQYLLGRSGLDESGPNAPTSTRRRREAAE</sequence>
<proteinExistence type="predicted"/>
<accession>A0A8J3QND7</accession>
<dbReference type="Proteomes" id="UP000642748">
    <property type="component" value="Unassembled WGS sequence"/>
</dbReference>
<protein>
    <recommendedName>
        <fullName evidence="4">DUF5318 domain-containing protein</fullName>
    </recommendedName>
</protein>
<evidence type="ECO:0000313" key="2">
    <source>
        <dbReference type="EMBL" id="GIH13189.1"/>
    </source>
</evidence>
<reference evidence="2" key="1">
    <citation type="submission" date="2021-01" db="EMBL/GenBank/DDBJ databases">
        <title>Whole genome shotgun sequence of Rugosimonospora africana NBRC 104875.</title>
        <authorList>
            <person name="Komaki H."/>
            <person name="Tamura T."/>
        </authorList>
    </citation>
    <scope>NUCLEOTIDE SEQUENCE</scope>
    <source>
        <strain evidence="2">NBRC 104875</strain>
    </source>
</reference>
<dbReference type="AlphaFoldDB" id="A0A8J3QND7"/>
<comment type="caution">
    <text evidence="2">The sequence shown here is derived from an EMBL/GenBank/DDBJ whole genome shotgun (WGS) entry which is preliminary data.</text>
</comment>
<feature type="region of interest" description="Disordered" evidence="1">
    <location>
        <begin position="181"/>
        <end position="200"/>
    </location>
</feature>
<evidence type="ECO:0000256" key="1">
    <source>
        <dbReference type="SAM" id="MobiDB-lite"/>
    </source>
</evidence>
<dbReference type="Pfam" id="PF17249">
    <property type="entry name" value="DUF5318"/>
    <property type="match status" value="1"/>
</dbReference>
<evidence type="ECO:0000313" key="3">
    <source>
        <dbReference type="Proteomes" id="UP000642748"/>
    </source>
</evidence>
<organism evidence="2 3">
    <name type="scientific">Rugosimonospora africana</name>
    <dbReference type="NCBI Taxonomy" id="556532"/>
    <lineage>
        <taxon>Bacteria</taxon>
        <taxon>Bacillati</taxon>
        <taxon>Actinomycetota</taxon>
        <taxon>Actinomycetes</taxon>
        <taxon>Micromonosporales</taxon>
        <taxon>Micromonosporaceae</taxon>
        <taxon>Rugosimonospora</taxon>
    </lineage>
</organism>
<evidence type="ECO:0008006" key="4">
    <source>
        <dbReference type="Google" id="ProtNLM"/>
    </source>
</evidence>